<dbReference type="WBParaSite" id="MhA1_Contig729.frz3.fgene2">
    <property type="protein sequence ID" value="MhA1_Contig729.frz3.fgene2"/>
    <property type="gene ID" value="MhA1_Contig729.frz3.fgene2"/>
</dbReference>
<dbReference type="GO" id="GO:0005737">
    <property type="term" value="C:cytoplasm"/>
    <property type="evidence" value="ECO:0007669"/>
    <property type="project" value="UniProtKB-SubCell"/>
</dbReference>
<dbReference type="OMA" id="SNQRHFF"/>
<dbReference type="GO" id="GO:0008541">
    <property type="term" value="C:proteasome regulatory particle, lid subcomplex"/>
    <property type="evidence" value="ECO:0007669"/>
    <property type="project" value="TreeGrafter"/>
</dbReference>
<dbReference type="GO" id="GO:0005634">
    <property type="term" value="C:nucleus"/>
    <property type="evidence" value="ECO:0007669"/>
    <property type="project" value="UniProtKB-SubCell"/>
</dbReference>
<proteinExistence type="inferred from homology"/>
<evidence type="ECO:0000256" key="2">
    <source>
        <dbReference type="ARBA" id="ARBA00004496"/>
    </source>
</evidence>
<evidence type="ECO:0000256" key="3">
    <source>
        <dbReference type="ARBA" id="ARBA00009216"/>
    </source>
</evidence>
<comment type="subcellular location">
    <subcellularLocation>
        <location evidence="2">Cytoplasm</location>
    </subcellularLocation>
    <subcellularLocation>
        <location evidence="1">Nucleus</location>
    </subcellularLocation>
</comment>
<dbReference type="Gene3D" id="2.30.29.70">
    <property type="entry name" value="Proteasomal ubiquitin receptor Rpn13/ADRM1"/>
    <property type="match status" value="1"/>
</dbReference>
<dbReference type="PANTHER" id="PTHR12225:SF0">
    <property type="entry name" value="PROTEASOMAL UBIQUITIN RECEPTOR ADRM1"/>
    <property type="match status" value="1"/>
</dbReference>
<feature type="compositionally biased region" description="Basic and acidic residues" evidence="9">
    <location>
        <begin position="386"/>
        <end position="414"/>
    </location>
</feature>
<dbReference type="Proteomes" id="UP000095281">
    <property type="component" value="Unplaced"/>
</dbReference>
<keyword evidence="5" id="KW-0647">Proteasome</keyword>
<comment type="similarity">
    <text evidence="3">Belongs to the ADRM1 family.</text>
</comment>
<evidence type="ECO:0000256" key="1">
    <source>
        <dbReference type="ARBA" id="ARBA00004123"/>
    </source>
</evidence>
<dbReference type="InterPro" id="IPR032368">
    <property type="entry name" value="RPN13_DEUBAD"/>
</dbReference>
<comment type="function">
    <text evidence="7">May function as a proteasomal ubiquitin receptor. May promote the deubiquitinating activity associated with the 26S proteasome.</text>
</comment>
<reference evidence="13" key="1">
    <citation type="submission" date="2016-11" db="UniProtKB">
        <authorList>
            <consortium name="WormBaseParasite"/>
        </authorList>
    </citation>
    <scope>IDENTIFICATION</scope>
</reference>
<dbReference type="PANTHER" id="PTHR12225">
    <property type="entry name" value="ADHESION REGULATING MOLECULE 1 110 KDA CELL MEMBRANE GLYCOPROTEIN"/>
    <property type="match status" value="1"/>
</dbReference>
<dbReference type="Gene3D" id="1.10.2020.20">
    <property type="match status" value="1"/>
</dbReference>
<evidence type="ECO:0000256" key="7">
    <source>
        <dbReference type="ARBA" id="ARBA00054744"/>
    </source>
</evidence>
<name>A0A1I8BW73_MELHA</name>
<organism evidence="12 13">
    <name type="scientific">Meloidogyne hapla</name>
    <name type="common">Root-knot nematode worm</name>
    <dbReference type="NCBI Taxonomy" id="6305"/>
    <lineage>
        <taxon>Eukaryota</taxon>
        <taxon>Metazoa</taxon>
        <taxon>Ecdysozoa</taxon>
        <taxon>Nematoda</taxon>
        <taxon>Chromadorea</taxon>
        <taxon>Rhabditida</taxon>
        <taxon>Tylenchina</taxon>
        <taxon>Tylenchomorpha</taxon>
        <taxon>Tylenchoidea</taxon>
        <taxon>Meloidogynidae</taxon>
        <taxon>Meloidogyninae</taxon>
        <taxon>Meloidogyne</taxon>
    </lineage>
</organism>
<dbReference type="AlphaFoldDB" id="A0A1I8BW73"/>
<accession>A0A1I8BW73</accession>
<dbReference type="InterPro" id="IPR006773">
    <property type="entry name" value="Rpn13/ADRM1"/>
</dbReference>
<evidence type="ECO:0000313" key="13">
    <source>
        <dbReference type="WBParaSite" id="MhA1_Contig729.frz3.fgene2"/>
    </source>
</evidence>
<feature type="domain" description="Pru" evidence="11">
    <location>
        <begin position="13"/>
        <end position="133"/>
    </location>
</feature>
<dbReference type="FunFam" id="2.30.29.70:FF:000001">
    <property type="entry name" value="Proteasomal ubiquitin receptor ADRM1"/>
    <property type="match status" value="1"/>
</dbReference>
<dbReference type="InterPro" id="IPR044867">
    <property type="entry name" value="DEUBAD_dom"/>
</dbReference>
<keyword evidence="6" id="KW-0539">Nucleus</keyword>
<dbReference type="Pfam" id="PF16550">
    <property type="entry name" value="RPN13_C"/>
    <property type="match status" value="1"/>
</dbReference>
<dbReference type="InterPro" id="IPR044868">
    <property type="entry name" value="Rpn13/ADRM1_Pru"/>
</dbReference>
<dbReference type="PROSITE" id="PS51916">
    <property type="entry name" value="DEUBAD"/>
    <property type="match status" value="1"/>
</dbReference>
<evidence type="ECO:0000259" key="11">
    <source>
        <dbReference type="PROSITE" id="PS51917"/>
    </source>
</evidence>
<feature type="domain" description="DEUBAD" evidence="10">
    <location>
        <begin position="263"/>
        <end position="373"/>
    </location>
</feature>
<dbReference type="GO" id="GO:0061133">
    <property type="term" value="F:endopeptidase activator activity"/>
    <property type="evidence" value="ECO:0007669"/>
    <property type="project" value="TreeGrafter"/>
</dbReference>
<dbReference type="CDD" id="cd13314">
    <property type="entry name" value="PH_Rpn13"/>
    <property type="match status" value="1"/>
</dbReference>
<protein>
    <recommendedName>
        <fullName evidence="8">Proteasomal ubiquitin receptor ADRM1 homolog</fullName>
    </recommendedName>
</protein>
<dbReference type="InterPro" id="IPR038108">
    <property type="entry name" value="RPN13_DEUBAD_sf"/>
</dbReference>
<dbReference type="PROSITE" id="PS51917">
    <property type="entry name" value="PRU"/>
    <property type="match status" value="1"/>
</dbReference>
<sequence>MSIMFANTGSPPVGGSYLLEFQAGRTMIEPGSAKDERRAVAKQDPGSVYVKHSQDDQLLHLCWKNRKNSATELDLIIFPGETEFLRINECKDGRVFMLKFKNSEERHLFWMQGPDEEKDAEVLKKMNELLSNAPPTRATPARSERTSQSTHPALVNINAEDLGALANMDQQQLMRLFSVANNSGGNLSELMPQLSQLATAAANAGYSIGPLSSLISQGGASTPIQSRPSKISAAAASTAGKVNAQTLSQIIGSLPSGEGNSEGDKKRSIIDMSTIITRNNTQQVVDKYKEQLIPHLPDQGDLQNVNDELTQTVGNPQFQQSADFIGQALQMGQLGQALEHFHLNRPVIEAAIKGDLKQFAEKLTAQEVDKTIEKEADDEQNIANELIKKEENEKKIKEEAEKTKVDKKPPRERDDDMELD</sequence>
<evidence type="ECO:0000256" key="8">
    <source>
        <dbReference type="ARBA" id="ARBA00070663"/>
    </source>
</evidence>
<evidence type="ECO:0000256" key="9">
    <source>
        <dbReference type="SAM" id="MobiDB-lite"/>
    </source>
</evidence>
<dbReference type="GO" id="GO:0070628">
    <property type="term" value="F:proteasome binding"/>
    <property type="evidence" value="ECO:0007669"/>
    <property type="project" value="TreeGrafter"/>
</dbReference>
<keyword evidence="4" id="KW-0963">Cytoplasm</keyword>
<evidence type="ECO:0000256" key="6">
    <source>
        <dbReference type="ARBA" id="ARBA00023242"/>
    </source>
</evidence>
<evidence type="ECO:0000259" key="10">
    <source>
        <dbReference type="PROSITE" id="PS51916"/>
    </source>
</evidence>
<keyword evidence="12" id="KW-1185">Reference proteome</keyword>
<dbReference type="InterPro" id="IPR038633">
    <property type="entry name" value="Rpn13/ADRM1_Pru_sf"/>
</dbReference>
<feature type="region of interest" description="Disordered" evidence="9">
    <location>
        <begin position="383"/>
        <end position="420"/>
    </location>
</feature>
<dbReference type="Pfam" id="PF04683">
    <property type="entry name" value="Rpn13_ADRM1_Pru"/>
    <property type="match status" value="1"/>
</dbReference>
<evidence type="ECO:0000313" key="12">
    <source>
        <dbReference type="Proteomes" id="UP000095281"/>
    </source>
</evidence>
<evidence type="ECO:0000256" key="5">
    <source>
        <dbReference type="ARBA" id="ARBA00022942"/>
    </source>
</evidence>
<evidence type="ECO:0000256" key="4">
    <source>
        <dbReference type="ARBA" id="ARBA00022490"/>
    </source>
</evidence>